<feature type="region of interest" description="Disordered" evidence="1">
    <location>
        <begin position="387"/>
        <end position="417"/>
    </location>
</feature>
<dbReference type="RefSeq" id="XP_007411423.1">
    <property type="nucleotide sequence ID" value="XM_007411361.1"/>
</dbReference>
<dbReference type="InParanoid" id="F4RQJ8"/>
<proteinExistence type="predicted"/>
<protein>
    <submittedName>
        <fullName evidence="2">Uncharacterized protein</fullName>
    </submittedName>
</protein>
<dbReference type="Proteomes" id="UP000001072">
    <property type="component" value="Unassembled WGS sequence"/>
</dbReference>
<feature type="region of interest" description="Disordered" evidence="1">
    <location>
        <begin position="429"/>
        <end position="462"/>
    </location>
</feature>
<name>F4RQJ8_MELLP</name>
<dbReference type="VEuPathDB" id="FungiDB:MELLADRAFT_87964"/>
<reference evidence="3" key="1">
    <citation type="journal article" date="2011" name="Proc. Natl. Acad. Sci. U.S.A.">
        <title>Obligate biotrophy features unraveled by the genomic analysis of rust fungi.</title>
        <authorList>
            <person name="Duplessis S."/>
            <person name="Cuomo C.A."/>
            <person name="Lin Y.-C."/>
            <person name="Aerts A."/>
            <person name="Tisserant E."/>
            <person name="Veneault-Fourrey C."/>
            <person name="Joly D.L."/>
            <person name="Hacquard S."/>
            <person name="Amselem J."/>
            <person name="Cantarel B.L."/>
            <person name="Chiu R."/>
            <person name="Coutinho P.M."/>
            <person name="Feau N."/>
            <person name="Field M."/>
            <person name="Frey P."/>
            <person name="Gelhaye E."/>
            <person name="Goldberg J."/>
            <person name="Grabherr M.G."/>
            <person name="Kodira C.D."/>
            <person name="Kohler A."/>
            <person name="Kuees U."/>
            <person name="Lindquist E.A."/>
            <person name="Lucas S.M."/>
            <person name="Mago R."/>
            <person name="Mauceli E."/>
            <person name="Morin E."/>
            <person name="Murat C."/>
            <person name="Pangilinan J.L."/>
            <person name="Park R."/>
            <person name="Pearson M."/>
            <person name="Quesneville H."/>
            <person name="Rouhier N."/>
            <person name="Sakthikumar S."/>
            <person name="Salamov A.A."/>
            <person name="Schmutz J."/>
            <person name="Selles B."/>
            <person name="Shapiro H."/>
            <person name="Tanguay P."/>
            <person name="Tuskan G.A."/>
            <person name="Henrissat B."/>
            <person name="Van de Peer Y."/>
            <person name="Rouze P."/>
            <person name="Ellis J.G."/>
            <person name="Dodds P.N."/>
            <person name="Schein J.E."/>
            <person name="Zhong S."/>
            <person name="Hamelin R.C."/>
            <person name="Grigoriev I.V."/>
            <person name="Szabo L.J."/>
            <person name="Martin F."/>
        </authorList>
    </citation>
    <scope>NUCLEOTIDE SEQUENCE [LARGE SCALE GENOMIC DNA]</scope>
    <source>
        <strain evidence="3">98AG31 / pathotype 3-4-7</strain>
    </source>
</reference>
<sequence>MVNNPYIGIKYQRLPSHPTLPLPDKGSPMGLACPECPNTVNVSLVYSRVEDLTKDTVTVNCPSAKHYIRTFKLNQLLHEIACINAGAKYPIPFDPSAHGPPVNVKGMQIPARISPKKTANPSSSNRTAFSVDCARHNVGPTAKGHKKMGHAGCTSVFCQSVIISYHHRQQRKRTDHDYAFACQCCRAFTAPGGCYVHRTTEPPPTHVNTDPLNTGPRPAPPANPPAAKRAKILPAQCAQSVRRVGRILTPDGQLVLAAARQEKSPAITPSKPSMITFDHSKVISLHLVCVGSQLPVISHFFKDWPVAVLNNSSSLIREAQAAAGAQWDEHLVVWDEEVRNWREIGVALPHSYTPATKNLIICLPHQRSTLQVELQDILETLGMGKPLVRNRSTDLGPTAIQMTLPKPSSSQDHPVGSNKERITISLLDSDSETDLPEISQSTSQSTASQPQMPAPSTPESLPVEDQRLLQREPSPKELQLSTVPSAADDVIKRDWPGKDVLISSLLAWYDSAGCPPRRTARMRLWKSRYGNLYTLAPAMVYRYAEWIDLVGYQRMYQWWLEWPGLGESSKENLTVAQTRPHFQKEFNAACGYKKEAEVDVPSKDNAQ</sequence>
<feature type="compositionally biased region" description="Low complexity" evidence="1">
    <location>
        <begin position="439"/>
        <end position="451"/>
    </location>
</feature>
<feature type="region of interest" description="Disordered" evidence="1">
    <location>
        <begin position="205"/>
        <end position="228"/>
    </location>
</feature>
<keyword evidence="3" id="KW-1185">Reference proteome</keyword>
<evidence type="ECO:0000256" key="1">
    <source>
        <dbReference type="SAM" id="MobiDB-lite"/>
    </source>
</evidence>
<dbReference type="HOGENOM" id="CLU_015424_0_0_1"/>
<evidence type="ECO:0000313" key="3">
    <source>
        <dbReference type="Proteomes" id="UP000001072"/>
    </source>
</evidence>
<gene>
    <name evidence="2" type="ORF">MELLADRAFT_87964</name>
</gene>
<dbReference type="KEGG" id="mlr:MELLADRAFT_87964"/>
<accession>F4RQJ8</accession>
<dbReference type="EMBL" id="GL883113">
    <property type="protein sequence ID" value="EGG05501.1"/>
    <property type="molecule type" value="Genomic_DNA"/>
</dbReference>
<dbReference type="AlphaFoldDB" id="F4RQJ8"/>
<organism evidence="3">
    <name type="scientific">Melampsora larici-populina (strain 98AG31 / pathotype 3-4-7)</name>
    <name type="common">Poplar leaf rust fungus</name>
    <dbReference type="NCBI Taxonomy" id="747676"/>
    <lineage>
        <taxon>Eukaryota</taxon>
        <taxon>Fungi</taxon>
        <taxon>Dikarya</taxon>
        <taxon>Basidiomycota</taxon>
        <taxon>Pucciniomycotina</taxon>
        <taxon>Pucciniomycetes</taxon>
        <taxon>Pucciniales</taxon>
        <taxon>Melampsoraceae</taxon>
        <taxon>Melampsora</taxon>
    </lineage>
</organism>
<evidence type="ECO:0000313" key="2">
    <source>
        <dbReference type="EMBL" id="EGG05501.1"/>
    </source>
</evidence>
<dbReference type="GeneID" id="18934716"/>